<reference evidence="3 4" key="1">
    <citation type="journal article" date="2016" name="Nat. Commun.">
        <title>Thousands of microbial genomes shed light on interconnected biogeochemical processes in an aquifer system.</title>
        <authorList>
            <person name="Anantharaman K."/>
            <person name="Brown C.T."/>
            <person name="Hug L.A."/>
            <person name="Sharon I."/>
            <person name="Castelle C.J."/>
            <person name="Probst A.J."/>
            <person name="Thomas B.C."/>
            <person name="Singh A."/>
            <person name="Wilkins M.J."/>
            <person name="Karaoz U."/>
            <person name="Brodie E.L."/>
            <person name="Williams K.H."/>
            <person name="Hubbard S.S."/>
            <person name="Banfield J.F."/>
        </authorList>
    </citation>
    <scope>NUCLEOTIDE SEQUENCE [LARGE SCALE GENOMIC DNA]</scope>
</reference>
<dbReference type="PANTHER" id="PTHR43179:SF7">
    <property type="entry name" value="RHAMNOSYLTRANSFERASE WBBL"/>
    <property type="match status" value="1"/>
</dbReference>
<protein>
    <recommendedName>
        <fullName evidence="2">Glycosyltransferase 2-like domain-containing protein</fullName>
    </recommendedName>
</protein>
<dbReference type="Gene3D" id="3.90.550.10">
    <property type="entry name" value="Spore Coat Polysaccharide Biosynthesis Protein SpsA, Chain A"/>
    <property type="match status" value="1"/>
</dbReference>
<dbReference type="PANTHER" id="PTHR43179">
    <property type="entry name" value="RHAMNOSYLTRANSFERASE WBBL"/>
    <property type="match status" value="1"/>
</dbReference>
<keyword evidence="1" id="KW-0472">Membrane</keyword>
<keyword evidence="1" id="KW-0812">Transmembrane</keyword>
<feature type="transmembrane region" description="Helical" evidence="1">
    <location>
        <begin position="256"/>
        <end position="275"/>
    </location>
</feature>
<accession>A0A1F5SCT2</accession>
<dbReference type="Proteomes" id="UP000178783">
    <property type="component" value="Unassembled WGS sequence"/>
</dbReference>
<evidence type="ECO:0000313" key="4">
    <source>
        <dbReference type="Proteomes" id="UP000178783"/>
    </source>
</evidence>
<feature type="domain" description="Glycosyltransferase 2-like" evidence="2">
    <location>
        <begin position="5"/>
        <end position="186"/>
    </location>
</feature>
<sequence>MIDLSIIIVSWNVKEKLSDNLRALFSSQYASFEVWVIDNNSSDGTVRMIKKEFPQVKLIANQENLGFARANNQAIKQAGGRYILLLNPDMRVFDDTLSNMISWMNCHEQAAVAGCKLVDENGAIIKQVRRFPGILDQLAIILKLPHLFPKILNKYLRNDFDYSKSNRVDTIRGGFFMIRREAVEKIGLLDERYFLWFEEVDYCRRVKLAGSEVWYANAAECIDLVGQSFKQLDLVVKQRYFRDSMLKYFKKWHSPLEYWILRLAWPAGLLIAWLGERIRVKSRTKT</sequence>
<proteinExistence type="predicted"/>
<name>A0A1F5SCT2_9BACT</name>
<dbReference type="AlphaFoldDB" id="A0A1F5SCT2"/>
<gene>
    <name evidence="3" type="ORF">A3H66_01585</name>
</gene>
<dbReference type="InterPro" id="IPR001173">
    <property type="entry name" value="Glyco_trans_2-like"/>
</dbReference>
<evidence type="ECO:0000313" key="3">
    <source>
        <dbReference type="EMBL" id="OGF24525.1"/>
    </source>
</evidence>
<evidence type="ECO:0000259" key="2">
    <source>
        <dbReference type="Pfam" id="PF00535"/>
    </source>
</evidence>
<dbReference type="CDD" id="cd04186">
    <property type="entry name" value="GT_2_like_c"/>
    <property type="match status" value="1"/>
</dbReference>
<dbReference type="Pfam" id="PF00535">
    <property type="entry name" value="Glycos_transf_2"/>
    <property type="match status" value="1"/>
</dbReference>
<evidence type="ECO:0000256" key="1">
    <source>
        <dbReference type="SAM" id="Phobius"/>
    </source>
</evidence>
<comment type="caution">
    <text evidence="3">The sequence shown here is derived from an EMBL/GenBank/DDBJ whole genome shotgun (WGS) entry which is preliminary data.</text>
</comment>
<dbReference type="SUPFAM" id="SSF53448">
    <property type="entry name" value="Nucleotide-diphospho-sugar transferases"/>
    <property type="match status" value="1"/>
</dbReference>
<dbReference type="STRING" id="1797989.A3H66_01585"/>
<dbReference type="EMBL" id="MFFW01000011">
    <property type="protein sequence ID" value="OGF24525.1"/>
    <property type="molecule type" value="Genomic_DNA"/>
</dbReference>
<keyword evidence="1" id="KW-1133">Transmembrane helix</keyword>
<dbReference type="InterPro" id="IPR029044">
    <property type="entry name" value="Nucleotide-diphossugar_trans"/>
</dbReference>
<organism evidence="3 4">
    <name type="scientific">Candidatus Falkowbacteria bacterium RIFCSPLOWO2_02_FULL_45_21</name>
    <dbReference type="NCBI Taxonomy" id="1797989"/>
    <lineage>
        <taxon>Bacteria</taxon>
        <taxon>Candidatus Falkowiibacteriota</taxon>
    </lineage>
</organism>